<dbReference type="Proteomes" id="UP000828390">
    <property type="component" value="Unassembled WGS sequence"/>
</dbReference>
<dbReference type="EMBL" id="JAIWYP010000005">
    <property type="protein sequence ID" value="KAH3824588.1"/>
    <property type="molecule type" value="Genomic_DNA"/>
</dbReference>
<organism evidence="1 2">
    <name type="scientific">Dreissena polymorpha</name>
    <name type="common">Zebra mussel</name>
    <name type="synonym">Mytilus polymorpha</name>
    <dbReference type="NCBI Taxonomy" id="45954"/>
    <lineage>
        <taxon>Eukaryota</taxon>
        <taxon>Metazoa</taxon>
        <taxon>Spiralia</taxon>
        <taxon>Lophotrochozoa</taxon>
        <taxon>Mollusca</taxon>
        <taxon>Bivalvia</taxon>
        <taxon>Autobranchia</taxon>
        <taxon>Heteroconchia</taxon>
        <taxon>Euheterodonta</taxon>
        <taxon>Imparidentia</taxon>
        <taxon>Neoheterodontei</taxon>
        <taxon>Myida</taxon>
        <taxon>Dreissenoidea</taxon>
        <taxon>Dreissenidae</taxon>
        <taxon>Dreissena</taxon>
    </lineage>
</organism>
<reference evidence="1" key="2">
    <citation type="submission" date="2020-11" db="EMBL/GenBank/DDBJ databases">
        <authorList>
            <person name="McCartney M.A."/>
            <person name="Auch B."/>
            <person name="Kono T."/>
            <person name="Mallez S."/>
            <person name="Becker A."/>
            <person name="Gohl D.M."/>
            <person name="Silverstein K.A.T."/>
            <person name="Koren S."/>
            <person name="Bechman K.B."/>
            <person name="Herman A."/>
            <person name="Abrahante J.E."/>
            <person name="Garbe J."/>
        </authorList>
    </citation>
    <scope>NUCLEOTIDE SEQUENCE</scope>
    <source>
        <strain evidence="1">Duluth1</strain>
        <tissue evidence="1">Whole animal</tissue>
    </source>
</reference>
<accession>A0A9D4GX28</accession>
<dbReference type="AlphaFoldDB" id="A0A9D4GX28"/>
<sequence length="101" mass="10976">MTPALDRSSSNDSSLFPDSAAFAGTPSFVSVKRPTPFGFFNSWFNSNKFLHQSMAFRYLSDSMASKCPLVSKIRTGSETPLAPPVKSFEIACDKSSGRSDP</sequence>
<evidence type="ECO:0000313" key="2">
    <source>
        <dbReference type="Proteomes" id="UP000828390"/>
    </source>
</evidence>
<comment type="caution">
    <text evidence="1">The sequence shown here is derived from an EMBL/GenBank/DDBJ whole genome shotgun (WGS) entry which is preliminary data.</text>
</comment>
<keyword evidence="2" id="KW-1185">Reference proteome</keyword>
<proteinExistence type="predicted"/>
<evidence type="ECO:0000313" key="1">
    <source>
        <dbReference type="EMBL" id="KAH3824588.1"/>
    </source>
</evidence>
<reference evidence="1" key="1">
    <citation type="journal article" date="2019" name="bioRxiv">
        <title>The Genome of the Zebra Mussel, Dreissena polymorpha: A Resource for Invasive Species Research.</title>
        <authorList>
            <person name="McCartney M.A."/>
            <person name="Auch B."/>
            <person name="Kono T."/>
            <person name="Mallez S."/>
            <person name="Zhang Y."/>
            <person name="Obille A."/>
            <person name="Becker A."/>
            <person name="Abrahante J.E."/>
            <person name="Garbe J."/>
            <person name="Badalamenti J.P."/>
            <person name="Herman A."/>
            <person name="Mangelson H."/>
            <person name="Liachko I."/>
            <person name="Sullivan S."/>
            <person name="Sone E.D."/>
            <person name="Koren S."/>
            <person name="Silverstein K.A.T."/>
            <person name="Beckman K.B."/>
            <person name="Gohl D.M."/>
        </authorList>
    </citation>
    <scope>NUCLEOTIDE SEQUENCE</scope>
    <source>
        <strain evidence="1">Duluth1</strain>
        <tissue evidence="1">Whole animal</tissue>
    </source>
</reference>
<name>A0A9D4GX28_DREPO</name>
<protein>
    <submittedName>
        <fullName evidence="1">Uncharacterized protein</fullName>
    </submittedName>
</protein>
<gene>
    <name evidence="1" type="ORF">DPMN_126425</name>
</gene>